<dbReference type="InterPro" id="IPR050726">
    <property type="entry name" value="mGluR"/>
</dbReference>
<proteinExistence type="predicted"/>
<gene>
    <name evidence="9" type="primary">LOC118428487</name>
</gene>
<dbReference type="PANTHER" id="PTHR24060">
    <property type="entry name" value="METABOTROPIC GLUTAMATE RECEPTOR"/>
    <property type="match status" value="1"/>
</dbReference>
<organism evidence="8 9">
    <name type="scientific">Branchiostoma floridae</name>
    <name type="common">Florida lancelet</name>
    <name type="synonym">Amphioxus</name>
    <dbReference type="NCBI Taxonomy" id="7739"/>
    <lineage>
        <taxon>Eukaryota</taxon>
        <taxon>Metazoa</taxon>
        <taxon>Chordata</taxon>
        <taxon>Cephalochordata</taxon>
        <taxon>Leptocardii</taxon>
        <taxon>Amphioxiformes</taxon>
        <taxon>Branchiostomatidae</taxon>
        <taxon>Branchiostoma</taxon>
    </lineage>
</organism>
<reference evidence="8" key="1">
    <citation type="journal article" date="2020" name="Nat. Ecol. Evol.">
        <title>Deeply conserved synteny resolves early events in vertebrate evolution.</title>
        <authorList>
            <person name="Simakov O."/>
            <person name="Marletaz F."/>
            <person name="Yue J.X."/>
            <person name="O'Connell B."/>
            <person name="Jenkins J."/>
            <person name="Brandt A."/>
            <person name="Calef R."/>
            <person name="Tung C.H."/>
            <person name="Huang T.K."/>
            <person name="Schmutz J."/>
            <person name="Satoh N."/>
            <person name="Yu J.K."/>
            <person name="Putnam N.H."/>
            <person name="Green R.E."/>
            <person name="Rokhsar D.S."/>
        </authorList>
    </citation>
    <scope>NUCLEOTIDE SEQUENCE [LARGE SCALE GENOMIC DNA]</scope>
    <source>
        <strain evidence="8">S238N-H82</strain>
    </source>
</reference>
<feature type="chain" id="PRO_5039889643" evidence="6">
    <location>
        <begin position="24"/>
        <end position="176"/>
    </location>
</feature>
<name>A0A9J7M567_BRAFL</name>
<evidence type="ECO:0000256" key="2">
    <source>
        <dbReference type="ARBA" id="ARBA00022692"/>
    </source>
</evidence>
<reference evidence="9" key="2">
    <citation type="submission" date="2025-08" db="UniProtKB">
        <authorList>
            <consortium name="RefSeq"/>
        </authorList>
    </citation>
    <scope>IDENTIFICATION</scope>
    <source>
        <strain evidence="9">S238N-H82</strain>
        <tissue evidence="9">Testes</tissue>
    </source>
</reference>
<evidence type="ECO:0000256" key="6">
    <source>
        <dbReference type="SAM" id="SignalP"/>
    </source>
</evidence>
<evidence type="ECO:0000313" key="8">
    <source>
        <dbReference type="Proteomes" id="UP000001554"/>
    </source>
</evidence>
<comment type="subcellular location">
    <subcellularLocation>
        <location evidence="1">Membrane</location>
    </subcellularLocation>
</comment>
<dbReference type="AlphaFoldDB" id="A0A9J7M567"/>
<dbReference type="GO" id="GO:0016020">
    <property type="term" value="C:membrane"/>
    <property type="evidence" value="ECO:0007669"/>
    <property type="project" value="UniProtKB-SubCell"/>
</dbReference>
<dbReference type="Gene3D" id="3.40.50.2300">
    <property type="match status" value="1"/>
</dbReference>
<keyword evidence="6" id="KW-0732">Signal</keyword>
<dbReference type="OMA" id="DPYLANQ"/>
<dbReference type="SUPFAM" id="SSF53822">
    <property type="entry name" value="Periplasmic binding protein-like I"/>
    <property type="match status" value="1"/>
</dbReference>
<keyword evidence="4" id="KW-0472">Membrane</keyword>
<evidence type="ECO:0000256" key="3">
    <source>
        <dbReference type="ARBA" id="ARBA00022989"/>
    </source>
</evidence>
<dbReference type="Pfam" id="PF01094">
    <property type="entry name" value="ANF_receptor"/>
    <property type="match status" value="1"/>
</dbReference>
<dbReference type="RefSeq" id="XP_035694464.1">
    <property type="nucleotide sequence ID" value="XM_035838571.1"/>
</dbReference>
<protein>
    <submittedName>
        <fullName evidence="9">Glutamate receptor 3.1-like</fullName>
    </submittedName>
</protein>
<keyword evidence="8" id="KW-1185">Reference proteome</keyword>
<dbReference type="GeneID" id="118428487"/>
<keyword evidence="3" id="KW-1133">Transmembrane helix</keyword>
<evidence type="ECO:0000256" key="4">
    <source>
        <dbReference type="ARBA" id="ARBA00023136"/>
    </source>
</evidence>
<dbReference type="OrthoDB" id="5984008at2759"/>
<dbReference type="Proteomes" id="UP000001554">
    <property type="component" value="Chromosome 13"/>
</dbReference>
<feature type="signal peptide" evidence="6">
    <location>
        <begin position="1"/>
        <end position="23"/>
    </location>
</feature>
<evidence type="ECO:0000259" key="7">
    <source>
        <dbReference type="Pfam" id="PF01094"/>
    </source>
</evidence>
<evidence type="ECO:0000313" key="9">
    <source>
        <dbReference type="RefSeq" id="XP_035694464.1"/>
    </source>
</evidence>
<dbReference type="InterPro" id="IPR001828">
    <property type="entry name" value="ANF_lig-bd_rcpt"/>
</dbReference>
<dbReference type="FunFam" id="3.40.50.2300:FF:000757">
    <property type="match status" value="1"/>
</dbReference>
<sequence>MEGTRATVLAFLIVAMTFTTSMAAVARFGAIFPTNRPRELSAMRLALEYVNEKGLVPGVTLEYILGTAESLNHFEMVLEACEQADKGILTILGPHGSSQVKATQLVSSSLHIPQISYAATDPYLANQEINKYLLRMSPSDATQGLALAQLIEHFGWSQMSIIMSTDDFGELLFHRS</sequence>
<keyword evidence="5" id="KW-0325">Glycoprotein</keyword>
<keyword evidence="2" id="KW-0812">Transmembrane</keyword>
<evidence type="ECO:0000256" key="5">
    <source>
        <dbReference type="ARBA" id="ARBA00023180"/>
    </source>
</evidence>
<feature type="domain" description="Receptor ligand binding region" evidence="7">
    <location>
        <begin position="39"/>
        <end position="172"/>
    </location>
</feature>
<accession>A0A9J7M567</accession>
<dbReference type="KEGG" id="bfo:118428487"/>
<evidence type="ECO:0000256" key="1">
    <source>
        <dbReference type="ARBA" id="ARBA00004370"/>
    </source>
</evidence>
<dbReference type="InterPro" id="IPR028082">
    <property type="entry name" value="Peripla_BP_I"/>
</dbReference>